<dbReference type="InterPro" id="IPR004846">
    <property type="entry name" value="T2SS/T3SS_dom"/>
</dbReference>
<dbReference type="eggNOG" id="COG4964">
    <property type="taxonomic scope" value="Bacteria"/>
</dbReference>
<dbReference type="Pfam" id="PF13629">
    <property type="entry name" value="T2SS-T3SS_pil_N"/>
    <property type="match status" value="1"/>
</dbReference>
<name>S5YUE4_PARAH</name>
<dbReference type="InterPro" id="IPR032789">
    <property type="entry name" value="T2SS-T3SS_pil_N"/>
</dbReference>
<dbReference type="KEGG" id="pami:JCM7686_1765"/>
<feature type="domain" description="Pilus formation protein N-terminal" evidence="3">
    <location>
        <begin position="46"/>
        <end position="115"/>
    </location>
</feature>
<dbReference type="PATRIC" id="fig|1367847.3.peg.1748"/>
<dbReference type="HOGENOM" id="CLU_017952_2_0_5"/>
<evidence type="ECO:0000256" key="1">
    <source>
        <dbReference type="RuleBase" id="RU004003"/>
    </source>
</evidence>
<comment type="similarity">
    <text evidence="1">Belongs to the bacterial secretin family.</text>
</comment>
<keyword evidence="5" id="KW-1185">Reference proteome</keyword>
<dbReference type="GO" id="GO:0009306">
    <property type="term" value="P:protein secretion"/>
    <property type="evidence" value="ECO:0007669"/>
    <property type="project" value="InterPro"/>
</dbReference>
<protein>
    <submittedName>
        <fullName evidence="4">Type III secretion component</fullName>
    </submittedName>
</protein>
<dbReference type="Pfam" id="PF00263">
    <property type="entry name" value="Secretin"/>
    <property type="match status" value="1"/>
</dbReference>
<dbReference type="InterPro" id="IPR050810">
    <property type="entry name" value="Bact_Secretion_Sys_Channel"/>
</dbReference>
<dbReference type="Proteomes" id="UP000015480">
    <property type="component" value="Chromosome"/>
</dbReference>
<evidence type="ECO:0000259" key="3">
    <source>
        <dbReference type="Pfam" id="PF13629"/>
    </source>
</evidence>
<dbReference type="RefSeq" id="WP_020950504.1">
    <property type="nucleotide sequence ID" value="NC_022041.1"/>
</dbReference>
<feature type="domain" description="Type II/III secretion system secretin-like" evidence="2">
    <location>
        <begin position="252"/>
        <end position="405"/>
    </location>
</feature>
<evidence type="ECO:0000259" key="2">
    <source>
        <dbReference type="Pfam" id="PF00263"/>
    </source>
</evidence>
<accession>S5YUE4</accession>
<dbReference type="OrthoDB" id="9775455at2"/>
<evidence type="ECO:0000313" key="5">
    <source>
        <dbReference type="Proteomes" id="UP000015480"/>
    </source>
</evidence>
<reference evidence="4 5" key="1">
    <citation type="journal article" date="2014" name="BMC Genomics">
        <title>Architecture and functions of a multipartite genome of the methylotrophic bacterium Paracoccus aminophilus JCM 7686, containing primary and secondary chromids.</title>
        <authorList>
            <person name="Dziewit L."/>
            <person name="Czarnecki J."/>
            <person name="Wibberg D."/>
            <person name="Radlinska M."/>
            <person name="Mrozek P."/>
            <person name="Szymczak M."/>
            <person name="Schluter A."/>
            <person name="Puhler A."/>
            <person name="Bartosik D."/>
        </authorList>
    </citation>
    <scope>NUCLEOTIDE SEQUENCE [LARGE SCALE GENOMIC DNA]</scope>
    <source>
        <strain evidence="4">JCM 7686</strain>
    </source>
</reference>
<dbReference type="GO" id="GO:0015627">
    <property type="term" value="C:type II protein secretion system complex"/>
    <property type="evidence" value="ECO:0007669"/>
    <property type="project" value="TreeGrafter"/>
</dbReference>
<dbReference type="AlphaFoldDB" id="S5YUE4"/>
<sequence length="430" mass="45015">MSRFLRSPTTRLTTRPLRHLISRLTARIAAAFALLLVLAGIAAAAPTRLVVTEGDGRPIELPEETVTVFVADPMIADAMAISPSTIYVTGIAPGRTNIVLSDAADKQIATYQVEVRPSGLGAEGLLAPGLSANRRENTVIITGNARNVDEARSVSAAQRAYEADGIAVQDRTRYGGGTQVSLRVRFVEASRTDLQRLGVNLSALGASSGGPMRVVTGLGDPTGFLGGGVASGPAIGARATAGSFTIDGLIDALEQRGAVQILSEPTLTTVSGRKASFRAGGEIAYPVNQGDGVITAAFKQYGVSIDFTPTVLPGNRIAIEVQPEVSFLDASASVQVQGFQVPGVSIRRADTSVEVGSGQTFAIAGLYEQFSENQSNGVPGLSQVFGKNSRTRRERELIIFITPYIAGAKDAAQPRARRPAPQATVGFITR</sequence>
<organism evidence="4 5">
    <name type="scientific">Paracoccus aminophilus JCM 7686</name>
    <dbReference type="NCBI Taxonomy" id="1367847"/>
    <lineage>
        <taxon>Bacteria</taxon>
        <taxon>Pseudomonadati</taxon>
        <taxon>Pseudomonadota</taxon>
        <taxon>Alphaproteobacteria</taxon>
        <taxon>Rhodobacterales</taxon>
        <taxon>Paracoccaceae</taxon>
        <taxon>Paracoccus</taxon>
    </lineage>
</organism>
<dbReference type="PANTHER" id="PTHR30332">
    <property type="entry name" value="PROBABLE GENERAL SECRETION PATHWAY PROTEIN D"/>
    <property type="match status" value="1"/>
</dbReference>
<dbReference type="STRING" id="1367847.JCM7686_1765"/>
<dbReference type="PANTHER" id="PTHR30332:SF17">
    <property type="entry name" value="TYPE IV PILIATION SYSTEM PROTEIN DR_0774-RELATED"/>
    <property type="match status" value="1"/>
</dbReference>
<proteinExistence type="inferred from homology"/>
<dbReference type="EMBL" id="CP006650">
    <property type="protein sequence ID" value="AGT08866.1"/>
    <property type="molecule type" value="Genomic_DNA"/>
</dbReference>
<evidence type="ECO:0000313" key="4">
    <source>
        <dbReference type="EMBL" id="AGT08866.1"/>
    </source>
</evidence>
<gene>
    <name evidence="4" type="ORF">JCM7686_1765</name>
</gene>